<reference evidence="2" key="1">
    <citation type="journal article" date="2023" name="G3 (Bethesda)">
        <title>Genome assembly and association tests identify interacting loci associated with vigor, precocity, and sex in interspecific pistachio rootstocks.</title>
        <authorList>
            <person name="Palmer W."/>
            <person name="Jacygrad E."/>
            <person name="Sagayaradj S."/>
            <person name="Cavanaugh K."/>
            <person name="Han R."/>
            <person name="Bertier L."/>
            <person name="Beede B."/>
            <person name="Kafkas S."/>
            <person name="Golino D."/>
            <person name="Preece J."/>
            <person name="Michelmore R."/>
        </authorList>
    </citation>
    <scope>NUCLEOTIDE SEQUENCE [LARGE SCALE GENOMIC DNA]</scope>
</reference>
<organism evidence="1 2">
    <name type="scientific">Pistacia integerrima</name>
    <dbReference type="NCBI Taxonomy" id="434235"/>
    <lineage>
        <taxon>Eukaryota</taxon>
        <taxon>Viridiplantae</taxon>
        <taxon>Streptophyta</taxon>
        <taxon>Embryophyta</taxon>
        <taxon>Tracheophyta</taxon>
        <taxon>Spermatophyta</taxon>
        <taxon>Magnoliopsida</taxon>
        <taxon>eudicotyledons</taxon>
        <taxon>Gunneridae</taxon>
        <taxon>Pentapetalae</taxon>
        <taxon>rosids</taxon>
        <taxon>malvids</taxon>
        <taxon>Sapindales</taxon>
        <taxon>Anacardiaceae</taxon>
        <taxon>Pistacia</taxon>
    </lineage>
</organism>
<keyword evidence="2" id="KW-1185">Reference proteome</keyword>
<sequence length="57" mass="6104">MDNMLICFAICCCSFANCELCPMVIVDRSMLGSDSATTNFPVKIPSGLDLPSDVASR</sequence>
<evidence type="ECO:0000313" key="1">
    <source>
        <dbReference type="EMBL" id="KAJ0006805.1"/>
    </source>
</evidence>
<protein>
    <submittedName>
        <fullName evidence="1">Uncharacterized protein</fullName>
    </submittedName>
</protein>
<proteinExistence type="predicted"/>
<name>A0ACC0WY11_9ROSI</name>
<evidence type="ECO:0000313" key="2">
    <source>
        <dbReference type="Proteomes" id="UP001163603"/>
    </source>
</evidence>
<gene>
    <name evidence="1" type="ORF">Pint_30081</name>
</gene>
<comment type="caution">
    <text evidence="1">The sequence shown here is derived from an EMBL/GenBank/DDBJ whole genome shotgun (WGS) entry which is preliminary data.</text>
</comment>
<accession>A0ACC0WY11</accession>
<dbReference type="EMBL" id="CM047750">
    <property type="protein sequence ID" value="KAJ0006805.1"/>
    <property type="molecule type" value="Genomic_DNA"/>
</dbReference>
<dbReference type="Proteomes" id="UP001163603">
    <property type="component" value="Chromosome 15"/>
</dbReference>